<reference evidence="3" key="1">
    <citation type="submission" date="2016-10" db="EMBL/GenBank/DDBJ databases">
        <authorList>
            <person name="Varghese N."/>
            <person name="Submissions S."/>
        </authorList>
    </citation>
    <scope>NUCLEOTIDE SEQUENCE [LARGE SCALE GENOMIC DNA]</scope>
    <source>
        <strain evidence="3">B48,IBRC-M 10115,DSM 25386,CECT 8001</strain>
    </source>
</reference>
<evidence type="ECO:0008006" key="4">
    <source>
        <dbReference type="Google" id="ProtNLM"/>
    </source>
</evidence>
<evidence type="ECO:0000313" key="2">
    <source>
        <dbReference type="EMBL" id="SEN16373.1"/>
    </source>
</evidence>
<keyword evidence="1" id="KW-0812">Transmembrane</keyword>
<dbReference type="Proteomes" id="UP000198553">
    <property type="component" value="Unassembled WGS sequence"/>
</dbReference>
<protein>
    <recommendedName>
        <fullName evidence="4">RocC</fullName>
    </recommendedName>
</protein>
<sequence length="177" mass="20666">MIFSKNRNITFVLILLTAIIIIILMFIPYKQALVFLQIEKNDELSYIPISTGETFKIKYKHSIHLTDVIESYRVTKQNEIQQYELEYEEFAVGMPAGASEGETFEIKDGKFYIKNMQRKFPSFILRIGQVRANHTLIFQNHSYPLSNYNEPGSRVRIHVKTLSFIQQLKGVNILDDK</sequence>
<evidence type="ECO:0000256" key="1">
    <source>
        <dbReference type="SAM" id="Phobius"/>
    </source>
</evidence>
<dbReference type="AlphaFoldDB" id="A0A1H8EA60"/>
<evidence type="ECO:0000313" key="3">
    <source>
        <dbReference type="Proteomes" id="UP000198553"/>
    </source>
</evidence>
<dbReference type="RefSeq" id="WP_244532601.1">
    <property type="nucleotide sequence ID" value="NZ_FOBW01000009.1"/>
</dbReference>
<feature type="transmembrane region" description="Helical" evidence="1">
    <location>
        <begin position="9"/>
        <end position="29"/>
    </location>
</feature>
<proteinExistence type="predicted"/>
<keyword evidence="1" id="KW-1133">Transmembrane helix</keyword>
<accession>A0A1H8EA60</accession>
<gene>
    <name evidence="2" type="ORF">SAMN05192533_109220</name>
</gene>
<name>A0A1H8EA60_9BACI</name>
<organism evidence="2 3">
    <name type="scientific">Mesobacillus persicus</name>
    <dbReference type="NCBI Taxonomy" id="930146"/>
    <lineage>
        <taxon>Bacteria</taxon>
        <taxon>Bacillati</taxon>
        <taxon>Bacillota</taxon>
        <taxon>Bacilli</taxon>
        <taxon>Bacillales</taxon>
        <taxon>Bacillaceae</taxon>
        <taxon>Mesobacillus</taxon>
    </lineage>
</organism>
<dbReference type="EMBL" id="FOBW01000009">
    <property type="protein sequence ID" value="SEN16373.1"/>
    <property type="molecule type" value="Genomic_DNA"/>
</dbReference>
<keyword evidence="1" id="KW-0472">Membrane</keyword>
<dbReference type="Pfam" id="PF08905">
    <property type="entry name" value="DUF1850"/>
    <property type="match status" value="1"/>
</dbReference>
<keyword evidence="3" id="KW-1185">Reference proteome</keyword>
<dbReference type="InterPro" id="IPR015001">
    <property type="entry name" value="DUF1850"/>
</dbReference>
<dbReference type="STRING" id="930146.SAMN05192533_109220"/>